<protein>
    <submittedName>
        <fullName evidence="1">Uncharacterized protein</fullName>
    </submittedName>
</protein>
<sequence length="130" mass="14233">MPVKAVTEYTKSYTTGSSPSILKYVVSFDEDGYTDDFAAMVDESVNLGDVTELHMKYVAGALGAWRMFWSRTARVARDLGGSIWSRGSSQTFSIAILASHPGGGNYVGLISQRRFLTGTNSSSKRNYSLR</sequence>
<organism evidence="1 2">
    <name type="scientific">Lipomyces tetrasporus</name>
    <dbReference type="NCBI Taxonomy" id="54092"/>
    <lineage>
        <taxon>Eukaryota</taxon>
        <taxon>Fungi</taxon>
        <taxon>Dikarya</taxon>
        <taxon>Ascomycota</taxon>
        <taxon>Saccharomycotina</taxon>
        <taxon>Lipomycetes</taxon>
        <taxon>Lipomycetales</taxon>
        <taxon>Lipomycetaceae</taxon>
        <taxon>Lipomyces</taxon>
    </lineage>
</organism>
<dbReference type="RefSeq" id="XP_056041873.1">
    <property type="nucleotide sequence ID" value="XM_056186075.1"/>
</dbReference>
<dbReference type="Proteomes" id="UP001217417">
    <property type="component" value="Unassembled WGS sequence"/>
</dbReference>
<dbReference type="AlphaFoldDB" id="A0AAD7VQR8"/>
<evidence type="ECO:0000313" key="1">
    <source>
        <dbReference type="EMBL" id="KAJ8098423.1"/>
    </source>
</evidence>
<reference evidence="1" key="1">
    <citation type="submission" date="2023-03" db="EMBL/GenBank/DDBJ databases">
        <title>Near-Complete genome sequence of Lipomyces tetrasporous NRRL Y-64009, an oleaginous yeast capable of growing on lignocellulosic hydrolysates.</title>
        <authorList>
            <consortium name="Lawrence Berkeley National Laboratory"/>
            <person name="Jagtap S.S."/>
            <person name="Liu J.-J."/>
            <person name="Walukiewicz H.E."/>
            <person name="Pangilinan J."/>
            <person name="Lipzen A."/>
            <person name="Ahrendt S."/>
            <person name="Koriabine M."/>
            <person name="Cobaugh K."/>
            <person name="Salamov A."/>
            <person name="Yoshinaga Y."/>
            <person name="Ng V."/>
            <person name="Daum C."/>
            <person name="Grigoriev I.V."/>
            <person name="Slininger P.J."/>
            <person name="Dien B.S."/>
            <person name="Jin Y.-S."/>
            <person name="Rao C.V."/>
        </authorList>
    </citation>
    <scope>NUCLEOTIDE SEQUENCE</scope>
    <source>
        <strain evidence="1">NRRL Y-64009</strain>
    </source>
</reference>
<name>A0AAD7VQR8_9ASCO</name>
<evidence type="ECO:0000313" key="2">
    <source>
        <dbReference type="Proteomes" id="UP001217417"/>
    </source>
</evidence>
<dbReference type="GeneID" id="80881241"/>
<keyword evidence="2" id="KW-1185">Reference proteome</keyword>
<comment type="caution">
    <text evidence="1">The sequence shown here is derived from an EMBL/GenBank/DDBJ whole genome shotgun (WGS) entry which is preliminary data.</text>
</comment>
<accession>A0AAD7VQR8</accession>
<proteinExistence type="predicted"/>
<dbReference type="EMBL" id="JARPMG010000009">
    <property type="protein sequence ID" value="KAJ8098423.1"/>
    <property type="molecule type" value="Genomic_DNA"/>
</dbReference>
<gene>
    <name evidence="1" type="ORF">POJ06DRAFT_240128</name>
</gene>